<keyword evidence="3" id="KW-1185">Reference proteome</keyword>
<evidence type="ECO:0000313" key="3">
    <source>
        <dbReference type="Proteomes" id="UP001458880"/>
    </source>
</evidence>
<dbReference type="Proteomes" id="UP001458880">
    <property type="component" value="Unassembled WGS sequence"/>
</dbReference>
<keyword evidence="1" id="KW-1133">Transmembrane helix</keyword>
<gene>
    <name evidence="2" type="ORF">QE152_g31276</name>
</gene>
<comment type="caution">
    <text evidence="2">The sequence shown here is derived from an EMBL/GenBank/DDBJ whole genome shotgun (WGS) entry which is preliminary data.</text>
</comment>
<dbReference type="AlphaFoldDB" id="A0AAW1JBU1"/>
<accession>A0AAW1JBU1</accession>
<dbReference type="EMBL" id="JASPKY010000438">
    <property type="protein sequence ID" value="KAK9700396.1"/>
    <property type="molecule type" value="Genomic_DNA"/>
</dbReference>
<organism evidence="2 3">
    <name type="scientific">Popillia japonica</name>
    <name type="common">Japanese beetle</name>
    <dbReference type="NCBI Taxonomy" id="7064"/>
    <lineage>
        <taxon>Eukaryota</taxon>
        <taxon>Metazoa</taxon>
        <taxon>Ecdysozoa</taxon>
        <taxon>Arthropoda</taxon>
        <taxon>Hexapoda</taxon>
        <taxon>Insecta</taxon>
        <taxon>Pterygota</taxon>
        <taxon>Neoptera</taxon>
        <taxon>Endopterygota</taxon>
        <taxon>Coleoptera</taxon>
        <taxon>Polyphaga</taxon>
        <taxon>Scarabaeiformia</taxon>
        <taxon>Scarabaeidae</taxon>
        <taxon>Rutelinae</taxon>
        <taxon>Popillia</taxon>
    </lineage>
</organism>
<keyword evidence="1" id="KW-0812">Transmembrane</keyword>
<evidence type="ECO:0000256" key="1">
    <source>
        <dbReference type="SAM" id="Phobius"/>
    </source>
</evidence>
<evidence type="ECO:0000313" key="2">
    <source>
        <dbReference type="EMBL" id="KAK9700396.1"/>
    </source>
</evidence>
<keyword evidence="1" id="KW-0472">Membrane</keyword>
<evidence type="ECO:0008006" key="4">
    <source>
        <dbReference type="Google" id="ProtNLM"/>
    </source>
</evidence>
<proteinExistence type="predicted"/>
<protein>
    <recommendedName>
        <fullName evidence="4">Transposase</fullName>
    </recommendedName>
</protein>
<reference evidence="2 3" key="1">
    <citation type="journal article" date="2024" name="BMC Genomics">
        <title>De novo assembly and annotation of Popillia japonica's genome with initial clues to its potential as an invasive pest.</title>
        <authorList>
            <person name="Cucini C."/>
            <person name="Boschi S."/>
            <person name="Funari R."/>
            <person name="Cardaioli E."/>
            <person name="Iannotti N."/>
            <person name="Marturano G."/>
            <person name="Paoli F."/>
            <person name="Bruttini M."/>
            <person name="Carapelli A."/>
            <person name="Frati F."/>
            <person name="Nardi F."/>
        </authorList>
    </citation>
    <scope>NUCLEOTIDE SEQUENCE [LARGE SCALE GENOMIC DNA]</scope>
    <source>
        <strain evidence="2">DMR45628</strain>
    </source>
</reference>
<feature type="transmembrane region" description="Helical" evidence="1">
    <location>
        <begin position="106"/>
        <end position="126"/>
    </location>
</feature>
<sequence>MPPSWEKNEMAGKDWLMSFKRRNELSIRRPEPCSRSRATAFNQNNVAKFFENLERLIKRNPAFADGTRIFNLDETSTTTVQRPQKVVAPKGRKCIGKVTSGERGTLVTTCCIIGASGIALPSIIVFPRKNFKDHMIKIHHLEPWD</sequence>
<name>A0AAW1JBU1_POPJA</name>